<evidence type="ECO:0000313" key="3">
    <source>
        <dbReference type="Proteomes" id="UP000250079"/>
    </source>
</evidence>
<reference evidence="2 3" key="1">
    <citation type="submission" date="2016-12" db="EMBL/GenBank/DDBJ databases">
        <authorList>
            <person name="Song W.-J."/>
            <person name="Kurnit D.M."/>
        </authorList>
    </citation>
    <scope>NUCLEOTIDE SEQUENCE [LARGE SCALE GENOMIC DNA]</scope>
    <source>
        <strain evidence="2 3">IMCC3135</strain>
    </source>
</reference>
<name>A0A2Z2NXP3_9GAMM</name>
<gene>
    <name evidence="2" type="ORF">IMCC3135_25950</name>
</gene>
<dbReference type="KEGG" id="gai:IMCC3135_25950"/>
<dbReference type="Proteomes" id="UP000250079">
    <property type="component" value="Chromosome"/>
</dbReference>
<evidence type="ECO:0008006" key="4">
    <source>
        <dbReference type="Google" id="ProtNLM"/>
    </source>
</evidence>
<evidence type="ECO:0000256" key="1">
    <source>
        <dbReference type="SAM" id="MobiDB-lite"/>
    </source>
</evidence>
<evidence type="ECO:0000313" key="2">
    <source>
        <dbReference type="EMBL" id="ASJ75245.1"/>
    </source>
</evidence>
<proteinExistence type="predicted"/>
<protein>
    <recommendedName>
        <fullName evidence="4">IrrE N-terminal-like domain-containing protein</fullName>
    </recommendedName>
</protein>
<feature type="region of interest" description="Disordered" evidence="1">
    <location>
        <begin position="168"/>
        <end position="191"/>
    </location>
</feature>
<sequence length="191" mass="20906">MTISEPDVLRIRDVGWPCLEALLNPAGLSISQVDEGCAIPGSHWGDEEAGLIQHALYARLDTPVHSVLHEAGHWLLMSEARRAALHTDAKGSAVEEMAVCYLQILMGDLVPDMGWQRMCQDMDRWGYSFRLGNTRAWLQDDADDALDYLAQKLSHTHGIPGLQIRAPGGGVLQQDDDGGTHVETTHLGTTS</sequence>
<organism evidence="2 3">
    <name type="scientific">Granulosicoccus antarcticus IMCC3135</name>
    <dbReference type="NCBI Taxonomy" id="1192854"/>
    <lineage>
        <taxon>Bacteria</taxon>
        <taxon>Pseudomonadati</taxon>
        <taxon>Pseudomonadota</taxon>
        <taxon>Gammaproteobacteria</taxon>
        <taxon>Chromatiales</taxon>
        <taxon>Granulosicoccaceae</taxon>
        <taxon>Granulosicoccus</taxon>
    </lineage>
</organism>
<keyword evidence="3" id="KW-1185">Reference proteome</keyword>
<dbReference type="AlphaFoldDB" id="A0A2Z2NXP3"/>
<dbReference type="EMBL" id="CP018632">
    <property type="protein sequence ID" value="ASJ75245.1"/>
    <property type="molecule type" value="Genomic_DNA"/>
</dbReference>
<accession>A0A2Z2NXP3</accession>
<dbReference type="RefSeq" id="WP_418251407.1">
    <property type="nucleotide sequence ID" value="NZ_CP018632.1"/>
</dbReference>